<evidence type="ECO:0000256" key="7">
    <source>
        <dbReference type="ARBA" id="ARBA00023136"/>
    </source>
</evidence>
<dbReference type="SUPFAM" id="SSF52540">
    <property type="entry name" value="P-loop containing nucleoside triphosphate hydrolases"/>
    <property type="match status" value="2"/>
</dbReference>
<dbReference type="InterPro" id="IPR011527">
    <property type="entry name" value="ABC1_TM_dom"/>
</dbReference>
<reference evidence="12" key="1">
    <citation type="journal article" date="2013" name="Nature">
        <title>Pan genome of the phytoplankton Emiliania underpins its global distribution.</title>
        <authorList>
            <person name="Read B.A."/>
            <person name="Kegel J."/>
            <person name="Klute M.J."/>
            <person name="Kuo A."/>
            <person name="Lefebvre S.C."/>
            <person name="Maumus F."/>
            <person name="Mayer C."/>
            <person name="Miller J."/>
            <person name="Monier A."/>
            <person name="Salamov A."/>
            <person name="Young J."/>
            <person name="Aguilar M."/>
            <person name="Claverie J.M."/>
            <person name="Frickenhaus S."/>
            <person name="Gonzalez K."/>
            <person name="Herman E.K."/>
            <person name="Lin Y.C."/>
            <person name="Napier J."/>
            <person name="Ogata H."/>
            <person name="Sarno A.F."/>
            <person name="Shmutz J."/>
            <person name="Schroeder D."/>
            <person name="de Vargas C."/>
            <person name="Verret F."/>
            <person name="von Dassow P."/>
            <person name="Valentin K."/>
            <person name="Van de Peer Y."/>
            <person name="Wheeler G."/>
            <person name="Dacks J.B."/>
            <person name="Delwiche C.F."/>
            <person name="Dyhrman S.T."/>
            <person name="Glockner G."/>
            <person name="John U."/>
            <person name="Richards T."/>
            <person name="Worden A.Z."/>
            <person name="Zhang X."/>
            <person name="Grigoriev I.V."/>
            <person name="Allen A.E."/>
            <person name="Bidle K."/>
            <person name="Borodovsky M."/>
            <person name="Bowler C."/>
            <person name="Brownlee C."/>
            <person name="Cock J.M."/>
            <person name="Elias M."/>
            <person name="Gladyshev V.N."/>
            <person name="Groth M."/>
            <person name="Guda C."/>
            <person name="Hadaegh A."/>
            <person name="Iglesias-Rodriguez M.D."/>
            <person name="Jenkins J."/>
            <person name="Jones B.M."/>
            <person name="Lawson T."/>
            <person name="Leese F."/>
            <person name="Lindquist E."/>
            <person name="Lobanov A."/>
            <person name="Lomsadze A."/>
            <person name="Malik S.B."/>
            <person name="Marsh M.E."/>
            <person name="Mackinder L."/>
            <person name="Mock T."/>
            <person name="Mueller-Roeber B."/>
            <person name="Pagarete A."/>
            <person name="Parker M."/>
            <person name="Probert I."/>
            <person name="Quesneville H."/>
            <person name="Raines C."/>
            <person name="Rensing S.A."/>
            <person name="Riano-Pachon D.M."/>
            <person name="Richier S."/>
            <person name="Rokitta S."/>
            <person name="Shiraiwa Y."/>
            <person name="Soanes D.M."/>
            <person name="van der Giezen M."/>
            <person name="Wahlund T.M."/>
            <person name="Williams B."/>
            <person name="Wilson W."/>
            <person name="Wolfe G."/>
            <person name="Wurch L.L."/>
        </authorList>
    </citation>
    <scope>NUCLEOTIDE SEQUENCE</scope>
</reference>
<dbReference type="RefSeq" id="XP_005758579.1">
    <property type="nucleotide sequence ID" value="XM_005758522.1"/>
</dbReference>
<dbReference type="STRING" id="2903.R1CUY5"/>
<accession>A0A0D3I4G5</accession>
<feature type="transmembrane region" description="Helical" evidence="8">
    <location>
        <begin position="119"/>
        <end position="143"/>
    </location>
</feature>
<keyword evidence="6 8" id="KW-1133">Transmembrane helix</keyword>
<dbReference type="InterPro" id="IPR017871">
    <property type="entry name" value="ABC_transporter-like_CS"/>
</dbReference>
<sequence length="1531" mass="164821">MDAKSSTPLRSVPEVKVTFAEEAPAASRAVLDCRVSTAKPQAGPLAEIWRSILAGPGAIVSPLKLYSYATIFDWLFLILPSMFWAAVAGLCFPALLYSFSGAIDQVGSASASGFDVESMLWQCKLMIASGIVYGVTTAFYTALAELSKARQIAATKKAYLGAILRQDVGWYDTSKPEELATRFGEEMRAIEEGISFKTPMMLDAAVTMGACWLLGLYFSWDLSLVIFAACPLPGIAIAVAIVVGLVASHKLSVAGADAGAIATESFAAIRTVCSLGLERVAAARYERRLARAERLGIAMVWQLALAAAVAISAIIFMSSLGEFYGGVALAAEQEASSFEYTTKISWSTEAQLDSFLDTVDSAMGRVVSPPPPPPPGMFPELQEFTAKSWDDFSGAATQWGLLAAASTGTAVGIDHIDYKFCTYSCGDPYDILNNDYQSGVANWREFQQTSGEPLPRAARVISTSTPQALGSCESDRFDLQPFKLTCASAGAFAQNITALKLFLLQDDVAAFQEYVESMGSWLSCSRSGGRSLMAIFSLLVGMAFFILLSQNSTVVLSACQRAAPVRETIHRKPPIDSTSSEGIELPQVRGKISVRDVVFAYPAAPNHLVCNGYSLEIEAGQRVALCGPSGSGKSTLMALLERFYDPLAGSIALDGVPLRELNVRWLRQQIGLVGQEPVLFEGTVAENIAYGKEGATRADVEEAARSANAHDFITSALPHGYNSSVGLRGGTLSGGQKQRIAIARAIVRKPAILLLDEATSALDTTSERIVQAAIDEIMHQHKRTTLTIAHRLSTIRNSDKIAVIDGGRVVEQGTWDELVAIEDGHFQRLAARQPKPGAIVSRSATGDSLLERDSLPSSRRQSMWTRAADALARRRKADDVRGDAKSLAEADRFDWSDSSESRIPSPTRGPLLWRTMRLQKPGDGVLMVLGCFFAVLDGMTIPALGFTFSKVAVAFFQINPQKIHDDVLFWGIACFAIGIAYVPVLTLELGLFGTAGEHLTRRLRTVVIRSLLRQEVGFFDDPQNSAGALTAFLWEKVALVQAFNCHMFAYAIRQVSSILFGSWLIFTFGYWQLAVMMLAVMPVMTAMFGVVIMVALGVRSADERRINVGSLVTTVVQSVRTVAAYGAEARFLREYKADTDAEARQAQKKAIFTALAMGIGKGAPVAVIGIVAYVGCLLVQADVEELTGEVLQLILEPEAATGSSPLVAPDDETGCLNAKIWTLMEKFLVPVIVMFFMSMGMGAAGVIAQESPRGYAAAKLVFGTLARESRIDATVNSGRKIAQVRGKISVRNVVFAYPRAPNHLVCNGYSLEIEAGQRVALCGPSGSGKSTLMALLERFYDPLAGSIALDGVPLRELNVRWLRQQIGLVGQEPVLFEGTVAENIAYGKEGATRADVEEAARSANAHDFITSALPHGYNSSVGLRGGTLSGGQKQRIAIARAIVRKPAILLLDEATSALDTTSERIVQAAIDEIMHQQKRTTLTIAHRLSTIRNSDKIAVIDGGRVVEQGTWDELLEVRGTFAGLVSAQQGR</sequence>
<dbReference type="PANTHER" id="PTHR43394:SF18">
    <property type="entry name" value="ABC TRANSPORTER B FAMILY MEMBER 11-LIKE"/>
    <property type="match status" value="1"/>
</dbReference>
<comment type="similarity">
    <text evidence="2">Belongs to the ABC transporter superfamily. ABCB family. Multidrug resistance exporter (TC 3.A.1.201) subfamily.</text>
</comment>
<dbReference type="InterPro" id="IPR003439">
    <property type="entry name" value="ABC_transporter-like_ATP-bd"/>
</dbReference>
<dbReference type="PROSITE" id="PS50893">
    <property type="entry name" value="ABC_TRANSPORTER_2"/>
    <property type="match status" value="2"/>
</dbReference>
<dbReference type="Gene3D" id="1.20.1560.10">
    <property type="entry name" value="ABC transporter type 1, transmembrane domain"/>
    <property type="match status" value="2"/>
</dbReference>
<dbReference type="InterPro" id="IPR027417">
    <property type="entry name" value="P-loop_NTPase"/>
</dbReference>
<feature type="transmembrane region" description="Helical" evidence="8">
    <location>
        <begin position="968"/>
        <end position="992"/>
    </location>
</feature>
<dbReference type="PROSITE" id="PS00211">
    <property type="entry name" value="ABC_TRANSPORTER_1"/>
    <property type="match status" value="2"/>
</dbReference>
<evidence type="ECO:0000259" key="10">
    <source>
        <dbReference type="PROSITE" id="PS50929"/>
    </source>
</evidence>
<dbReference type="KEGG" id="ehx:EMIHUDRAFT_465929"/>
<evidence type="ECO:0000256" key="6">
    <source>
        <dbReference type="ARBA" id="ARBA00022989"/>
    </source>
</evidence>
<evidence type="ECO:0000256" key="1">
    <source>
        <dbReference type="ARBA" id="ARBA00004141"/>
    </source>
</evidence>
<dbReference type="GO" id="GO:0015421">
    <property type="term" value="F:ABC-type oligopeptide transporter activity"/>
    <property type="evidence" value="ECO:0007669"/>
    <property type="project" value="TreeGrafter"/>
</dbReference>
<comment type="subcellular location">
    <subcellularLocation>
        <location evidence="1">Membrane</location>
        <topology evidence="1">Multi-pass membrane protein</topology>
    </subcellularLocation>
</comment>
<feature type="transmembrane region" description="Helical" evidence="8">
    <location>
        <begin position="1055"/>
        <end position="1073"/>
    </location>
</feature>
<dbReference type="Pfam" id="PF00005">
    <property type="entry name" value="ABC_tran"/>
    <property type="match status" value="2"/>
</dbReference>
<dbReference type="CDD" id="cd03249">
    <property type="entry name" value="ABC_MTABC3_MDL1_MDL2"/>
    <property type="match status" value="2"/>
</dbReference>
<evidence type="ECO:0000256" key="5">
    <source>
        <dbReference type="ARBA" id="ARBA00022840"/>
    </source>
</evidence>
<dbReference type="InterPro" id="IPR003593">
    <property type="entry name" value="AAA+_ATPase"/>
</dbReference>
<feature type="domain" description="ABC transmembrane type-1" evidence="10">
    <location>
        <begin position="81"/>
        <end position="320"/>
    </location>
</feature>
<dbReference type="GeneID" id="17252255"/>
<dbReference type="eggNOG" id="KOG0055">
    <property type="taxonomic scope" value="Eukaryota"/>
</dbReference>
<dbReference type="Proteomes" id="UP000013827">
    <property type="component" value="Unassembled WGS sequence"/>
</dbReference>
<dbReference type="GO" id="GO:0005743">
    <property type="term" value="C:mitochondrial inner membrane"/>
    <property type="evidence" value="ECO:0007669"/>
    <property type="project" value="TreeGrafter"/>
</dbReference>
<feature type="transmembrane region" description="Helical" evidence="8">
    <location>
        <begin position="1227"/>
        <end position="1248"/>
    </location>
</feature>
<feature type="transmembrane region" description="Helical" evidence="8">
    <location>
        <begin position="1079"/>
        <end position="1098"/>
    </location>
</feature>
<keyword evidence="3 8" id="KW-0812">Transmembrane</keyword>
<dbReference type="PROSITE" id="PS50929">
    <property type="entry name" value="ABC_TM1F"/>
    <property type="match status" value="2"/>
</dbReference>
<evidence type="ECO:0000259" key="9">
    <source>
        <dbReference type="PROSITE" id="PS50893"/>
    </source>
</evidence>
<reference evidence="11" key="2">
    <citation type="submission" date="2024-10" db="UniProtKB">
        <authorList>
            <consortium name="EnsemblProtists"/>
        </authorList>
    </citation>
    <scope>IDENTIFICATION</scope>
</reference>
<feature type="transmembrane region" description="Helical" evidence="8">
    <location>
        <begin position="200"/>
        <end position="218"/>
    </location>
</feature>
<proteinExistence type="inferred from homology"/>
<dbReference type="PaxDb" id="2903-EOD06150"/>
<dbReference type="PANTHER" id="PTHR43394">
    <property type="entry name" value="ATP-DEPENDENT PERMEASE MDL1, MITOCHONDRIAL"/>
    <property type="match status" value="1"/>
</dbReference>
<keyword evidence="4" id="KW-0547">Nucleotide-binding</keyword>
<evidence type="ECO:0000256" key="4">
    <source>
        <dbReference type="ARBA" id="ARBA00022741"/>
    </source>
</evidence>
<keyword evidence="12" id="KW-1185">Reference proteome</keyword>
<dbReference type="GO" id="GO:0016887">
    <property type="term" value="F:ATP hydrolysis activity"/>
    <property type="evidence" value="ECO:0007669"/>
    <property type="project" value="InterPro"/>
</dbReference>
<dbReference type="GO" id="GO:0005524">
    <property type="term" value="F:ATP binding"/>
    <property type="evidence" value="ECO:0007669"/>
    <property type="project" value="UniProtKB-KW"/>
</dbReference>
<keyword evidence="5" id="KW-0067">ATP-binding</keyword>
<dbReference type="SMART" id="SM00382">
    <property type="entry name" value="AAA"/>
    <property type="match status" value="2"/>
</dbReference>
<dbReference type="GO" id="GO:0090374">
    <property type="term" value="P:oligopeptide export from mitochondrion"/>
    <property type="evidence" value="ECO:0007669"/>
    <property type="project" value="TreeGrafter"/>
</dbReference>
<dbReference type="EnsemblProtists" id="EOD06150">
    <property type="protein sequence ID" value="EOD06150"/>
    <property type="gene ID" value="EMIHUDRAFT_465929"/>
</dbReference>
<feature type="transmembrane region" description="Helical" evidence="8">
    <location>
        <begin position="224"/>
        <end position="247"/>
    </location>
</feature>
<dbReference type="FunFam" id="3.40.50.300:FF:000251">
    <property type="entry name" value="ABC transporter B family member 19"/>
    <property type="match status" value="2"/>
</dbReference>
<evidence type="ECO:0008006" key="13">
    <source>
        <dbReference type="Google" id="ProtNLM"/>
    </source>
</evidence>
<feature type="domain" description="ABC transporter" evidence="9">
    <location>
        <begin position="1288"/>
        <end position="1527"/>
    </location>
</feature>
<evidence type="ECO:0000313" key="12">
    <source>
        <dbReference type="Proteomes" id="UP000013827"/>
    </source>
</evidence>
<evidence type="ECO:0000256" key="3">
    <source>
        <dbReference type="ARBA" id="ARBA00022692"/>
    </source>
</evidence>
<feature type="transmembrane region" description="Helical" evidence="8">
    <location>
        <begin position="531"/>
        <end position="548"/>
    </location>
</feature>
<dbReference type="Gene3D" id="3.40.50.300">
    <property type="entry name" value="P-loop containing nucleotide triphosphate hydrolases"/>
    <property type="match status" value="2"/>
</dbReference>
<evidence type="ECO:0000256" key="2">
    <source>
        <dbReference type="ARBA" id="ARBA00007577"/>
    </source>
</evidence>
<protein>
    <recommendedName>
        <fullName evidence="13">ABC transporter</fullName>
    </recommendedName>
</protein>
<evidence type="ECO:0000313" key="11">
    <source>
        <dbReference type="EnsemblProtists" id="EOD06150"/>
    </source>
</evidence>
<feature type="transmembrane region" description="Helical" evidence="8">
    <location>
        <begin position="74"/>
        <end position="99"/>
    </location>
</feature>
<feature type="domain" description="ABC transporter" evidence="9">
    <location>
        <begin position="592"/>
        <end position="831"/>
    </location>
</feature>
<dbReference type="CDD" id="cd18578">
    <property type="entry name" value="ABC_6TM_Pgp_ABCB1_D2_like"/>
    <property type="match status" value="1"/>
</dbReference>
<dbReference type="SUPFAM" id="SSF90123">
    <property type="entry name" value="ABC transporter transmembrane region"/>
    <property type="match status" value="2"/>
</dbReference>
<keyword evidence="7 8" id="KW-0472">Membrane</keyword>
<dbReference type="InterPro" id="IPR036640">
    <property type="entry name" value="ABC1_TM_sf"/>
</dbReference>
<feature type="transmembrane region" description="Helical" evidence="8">
    <location>
        <begin position="295"/>
        <end position="317"/>
    </location>
</feature>
<evidence type="ECO:0000256" key="8">
    <source>
        <dbReference type="SAM" id="Phobius"/>
    </source>
</evidence>
<dbReference type="InterPro" id="IPR039421">
    <property type="entry name" value="Type_1_exporter"/>
</dbReference>
<organism evidence="11 12">
    <name type="scientific">Emiliania huxleyi (strain CCMP1516)</name>
    <dbReference type="NCBI Taxonomy" id="280463"/>
    <lineage>
        <taxon>Eukaryota</taxon>
        <taxon>Haptista</taxon>
        <taxon>Haptophyta</taxon>
        <taxon>Prymnesiophyceae</taxon>
        <taxon>Isochrysidales</taxon>
        <taxon>Noelaerhabdaceae</taxon>
        <taxon>Emiliania</taxon>
    </lineage>
</organism>
<feature type="transmembrane region" description="Helical" evidence="8">
    <location>
        <begin position="924"/>
        <end position="948"/>
    </location>
</feature>
<feature type="domain" description="ABC transmembrane type-1" evidence="10">
    <location>
        <begin position="928"/>
        <end position="1181"/>
    </location>
</feature>
<dbReference type="HOGENOM" id="CLU_000604_17_2_1"/>
<dbReference type="Pfam" id="PF00664">
    <property type="entry name" value="ABC_membrane"/>
    <property type="match status" value="2"/>
</dbReference>
<name>A0A0D3I4G5_EMIH1</name>